<name>A0A382V705_9ZZZZ</name>
<feature type="compositionally biased region" description="Basic residues" evidence="1">
    <location>
        <begin position="112"/>
        <end position="129"/>
    </location>
</feature>
<feature type="region of interest" description="Disordered" evidence="1">
    <location>
        <begin position="79"/>
        <end position="132"/>
    </location>
</feature>
<feature type="compositionally biased region" description="Basic residues" evidence="1">
    <location>
        <begin position="1"/>
        <end position="22"/>
    </location>
</feature>
<dbReference type="AlphaFoldDB" id="A0A382V705"/>
<protein>
    <submittedName>
        <fullName evidence="2">Uncharacterized protein</fullName>
    </submittedName>
</protein>
<dbReference type="EMBL" id="UINC01149377">
    <property type="protein sequence ID" value="SVD41815.1"/>
    <property type="molecule type" value="Genomic_DNA"/>
</dbReference>
<feature type="region of interest" description="Disordered" evidence="1">
    <location>
        <begin position="1"/>
        <end position="25"/>
    </location>
</feature>
<evidence type="ECO:0000256" key="1">
    <source>
        <dbReference type="SAM" id="MobiDB-lite"/>
    </source>
</evidence>
<reference evidence="2" key="1">
    <citation type="submission" date="2018-05" db="EMBL/GenBank/DDBJ databases">
        <authorList>
            <person name="Lanie J.A."/>
            <person name="Ng W.-L."/>
            <person name="Kazmierczak K.M."/>
            <person name="Andrzejewski T.M."/>
            <person name="Davidsen T.M."/>
            <person name="Wayne K.J."/>
            <person name="Tettelin H."/>
            <person name="Glass J.I."/>
            <person name="Rusch D."/>
            <person name="Podicherti R."/>
            <person name="Tsui H.-C.T."/>
            <person name="Winkler M.E."/>
        </authorList>
    </citation>
    <scope>NUCLEOTIDE SEQUENCE</scope>
</reference>
<feature type="non-terminal residue" evidence="2">
    <location>
        <position position="158"/>
    </location>
</feature>
<accession>A0A382V705</accession>
<gene>
    <name evidence="2" type="ORF">METZ01_LOCUS394669</name>
</gene>
<evidence type="ECO:0000313" key="2">
    <source>
        <dbReference type="EMBL" id="SVD41815.1"/>
    </source>
</evidence>
<organism evidence="2">
    <name type="scientific">marine metagenome</name>
    <dbReference type="NCBI Taxonomy" id="408172"/>
    <lineage>
        <taxon>unclassified sequences</taxon>
        <taxon>metagenomes</taxon>
        <taxon>ecological metagenomes</taxon>
    </lineage>
</organism>
<sequence>VPGRARRHHPHRVGPGHGHQRQGRVLGYQSYHPRDAEGRRRFHRKHLFHLGNRRPVLCLGRVQRLQRCGAHLHQVHCHPVRAGGHPGQLHSPRPHRHPNDRLPPGRPGGGGRVHRPRSHRPHGPTRRRGLWGAIPGVGRIIVRNGQRTSDRRRLPSPI</sequence>
<proteinExistence type="predicted"/>
<feature type="non-terminal residue" evidence="2">
    <location>
        <position position="1"/>
    </location>
</feature>